<evidence type="ECO:0000313" key="2">
    <source>
        <dbReference type="Ensembl" id="ENSECAP00000071423.1"/>
    </source>
</evidence>
<dbReference type="PANTHER" id="PTHR12866:SF2">
    <property type="entry name" value="UBIQUITIN-LIKE-CONJUGATING ENZYME ATG3"/>
    <property type="match status" value="1"/>
</dbReference>
<dbReference type="Proteomes" id="UP000002281">
    <property type="component" value="Chromosome 22"/>
</dbReference>
<keyword evidence="3" id="KW-1185">Reference proteome</keyword>
<keyword evidence="1" id="KW-0813">Transport</keyword>
<dbReference type="GO" id="GO:0015031">
    <property type="term" value="P:protein transport"/>
    <property type="evidence" value="ECO:0007669"/>
    <property type="project" value="UniProtKB-KW"/>
</dbReference>
<proteinExistence type="predicted"/>
<evidence type="ECO:0000256" key="1">
    <source>
        <dbReference type="ARBA" id="ARBA00022927"/>
    </source>
</evidence>
<sequence length="86" mass="9608">LQGLEEDKSGFKKPNVINVVKGMALEVTEYLSLALKESKFKETDVVTPEQFVAAGDASVHHCPTCWWATGKELKVKAYPPIVNNFW</sequence>
<name>A0A9L0S978_HORSE</name>
<protein>
    <submittedName>
        <fullName evidence="2">Uncharacterized protein</fullName>
    </submittedName>
</protein>
<organism evidence="2 3">
    <name type="scientific">Equus caballus</name>
    <name type="common">Horse</name>
    <dbReference type="NCBI Taxonomy" id="9796"/>
    <lineage>
        <taxon>Eukaryota</taxon>
        <taxon>Metazoa</taxon>
        <taxon>Chordata</taxon>
        <taxon>Craniata</taxon>
        <taxon>Vertebrata</taxon>
        <taxon>Euteleostomi</taxon>
        <taxon>Mammalia</taxon>
        <taxon>Eutheria</taxon>
        <taxon>Laurasiatheria</taxon>
        <taxon>Perissodactyla</taxon>
        <taxon>Equidae</taxon>
        <taxon>Equus</taxon>
    </lineage>
</organism>
<dbReference type="PANTHER" id="PTHR12866">
    <property type="entry name" value="UBIQUITIN-LIKE-CONJUGATING ENZYME ATG3"/>
    <property type="match status" value="1"/>
</dbReference>
<accession>A0A9L0S978</accession>
<reference evidence="2" key="2">
    <citation type="submission" date="2025-08" db="UniProtKB">
        <authorList>
            <consortium name="Ensembl"/>
        </authorList>
    </citation>
    <scope>IDENTIFICATION</scope>
    <source>
        <strain evidence="2">Thoroughbred</strain>
    </source>
</reference>
<dbReference type="AlphaFoldDB" id="A0A9L0S978"/>
<dbReference type="Ensembl" id="ENSECAT00000098567.1">
    <property type="protein sequence ID" value="ENSECAP00000071423.1"/>
    <property type="gene ID" value="ENSECAG00000051307.1"/>
</dbReference>
<keyword evidence="1" id="KW-0653">Protein transport</keyword>
<evidence type="ECO:0000313" key="3">
    <source>
        <dbReference type="Proteomes" id="UP000002281"/>
    </source>
</evidence>
<dbReference type="GeneTree" id="ENSGT00950000185863"/>
<reference evidence="2 3" key="1">
    <citation type="journal article" date="2009" name="Science">
        <title>Genome sequence, comparative analysis, and population genetics of the domestic horse.</title>
        <authorList>
            <consortium name="Broad Institute Genome Sequencing Platform"/>
            <consortium name="Broad Institute Whole Genome Assembly Team"/>
            <person name="Wade C.M."/>
            <person name="Giulotto E."/>
            <person name="Sigurdsson S."/>
            <person name="Zoli M."/>
            <person name="Gnerre S."/>
            <person name="Imsland F."/>
            <person name="Lear T.L."/>
            <person name="Adelson D.L."/>
            <person name="Bailey E."/>
            <person name="Bellone R.R."/>
            <person name="Bloecker H."/>
            <person name="Distl O."/>
            <person name="Edgar R.C."/>
            <person name="Garber M."/>
            <person name="Leeb T."/>
            <person name="Mauceli E."/>
            <person name="MacLeod J.N."/>
            <person name="Penedo M.C.T."/>
            <person name="Raison J.M."/>
            <person name="Sharpe T."/>
            <person name="Vogel J."/>
            <person name="Andersson L."/>
            <person name="Antczak D.F."/>
            <person name="Biagi T."/>
            <person name="Binns M.M."/>
            <person name="Chowdhary B.P."/>
            <person name="Coleman S.J."/>
            <person name="Della Valle G."/>
            <person name="Fryc S."/>
            <person name="Guerin G."/>
            <person name="Hasegawa T."/>
            <person name="Hill E.W."/>
            <person name="Jurka J."/>
            <person name="Kiialainen A."/>
            <person name="Lindgren G."/>
            <person name="Liu J."/>
            <person name="Magnani E."/>
            <person name="Mickelson J.R."/>
            <person name="Murray J."/>
            <person name="Nergadze S.G."/>
            <person name="Onofrio R."/>
            <person name="Pedroni S."/>
            <person name="Piras M.F."/>
            <person name="Raudsepp T."/>
            <person name="Rocchi M."/>
            <person name="Roeed K.H."/>
            <person name="Ryder O.A."/>
            <person name="Searle S."/>
            <person name="Skow L."/>
            <person name="Swinburne J.E."/>
            <person name="Syvaenen A.C."/>
            <person name="Tozaki T."/>
            <person name="Valberg S.J."/>
            <person name="Vaudin M."/>
            <person name="White J.R."/>
            <person name="Zody M.C."/>
            <person name="Lander E.S."/>
            <person name="Lindblad-Toh K."/>
        </authorList>
    </citation>
    <scope>NUCLEOTIDE SEQUENCE [LARGE SCALE GENOMIC DNA]</scope>
    <source>
        <strain evidence="2 3">Thoroughbred</strain>
    </source>
</reference>
<reference evidence="2" key="3">
    <citation type="submission" date="2025-09" db="UniProtKB">
        <authorList>
            <consortium name="Ensembl"/>
        </authorList>
    </citation>
    <scope>IDENTIFICATION</scope>
    <source>
        <strain evidence="2">Thoroughbred</strain>
    </source>
</reference>